<dbReference type="RefSeq" id="WP_251224880.1">
    <property type="nucleotide sequence ID" value="NZ_JAMBOL010000031.1"/>
</dbReference>
<name>A0A9X2IPM6_9BACI</name>
<dbReference type="SUPFAM" id="SSF52540">
    <property type="entry name" value="P-loop containing nucleoside triphosphate hydrolases"/>
    <property type="match status" value="1"/>
</dbReference>
<dbReference type="SUPFAM" id="SSF53822">
    <property type="entry name" value="Periplasmic binding protein-like I"/>
    <property type="match status" value="1"/>
</dbReference>
<dbReference type="SUPFAM" id="SSF46689">
    <property type="entry name" value="Homeodomain-like"/>
    <property type="match status" value="1"/>
</dbReference>
<dbReference type="Gene3D" id="3.40.50.300">
    <property type="entry name" value="P-loop containing nucleotide triphosphate hydrolases"/>
    <property type="match status" value="1"/>
</dbReference>
<gene>
    <name evidence="7" type="ORF">M3202_19375</name>
</gene>
<dbReference type="PROSITE" id="PS00688">
    <property type="entry name" value="SIGMA54_INTERACT_3"/>
    <property type="match status" value="1"/>
</dbReference>
<dbReference type="Gene3D" id="1.10.10.60">
    <property type="entry name" value="Homeodomain-like"/>
    <property type="match status" value="1"/>
</dbReference>
<evidence type="ECO:0000313" key="7">
    <source>
        <dbReference type="EMBL" id="MCM3716209.1"/>
    </source>
</evidence>
<dbReference type="PROSITE" id="PS00676">
    <property type="entry name" value="SIGMA54_INTERACT_2"/>
    <property type="match status" value="1"/>
</dbReference>
<evidence type="ECO:0000256" key="4">
    <source>
        <dbReference type="ARBA" id="ARBA00023125"/>
    </source>
</evidence>
<keyword evidence="5" id="KW-0804">Transcription</keyword>
<reference evidence="7" key="1">
    <citation type="submission" date="2022-05" db="EMBL/GenBank/DDBJ databases">
        <title>Comparative Genomics of Spacecraft Associated Microbes.</title>
        <authorList>
            <person name="Tran M.T."/>
            <person name="Wright A."/>
            <person name="Seuylemezian A."/>
            <person name="Eisen J."/>
            <person name="Coil D."/>
        </authorList>
    </citation>
    <scope>NUCLEOTIDE SEQUENCE</scope>
    <source>
        <strain evidence="7">214.1.1</strain>
    </source>
</reference>
<comment type="caution">
    <text evidence="7">The sequence shown here is derived from an EMBL/GenBank/DDBJ whole genome shotgun (WGS) entry which is preliminary data.</text>
</comment>
<dbReference type="AlphaFoldDB" id="A0A9X2IPM6"/>
<evidence type="ECO:0000256" key="5">
    <source>
        <dbReference type="ARBA" id="ARBA00023163"/>
    </source>
</evidence>
<dbReference type="PANTHER" id="PTHR32071">
    <property type="entry name" value="TRANSCRIPTIONAL REGULATORY PROTEIN"/>
    <property type="match status" value="1"/>
</dbReference>
<dbReference type="Pfam" id="PF25601">
    <property type="entry name" value="AAA_lid_14"/>
    <property type="match status" value="1"/>
</dbReference>
<evidence type="ECO:0000259" key="6">
    <source>
        <dbReference type="PROSITE" id="PS50045"/>
    </source>
</evidence>
<evidence type="ECO:0000256" key="3">
    <source>
        <dbReference type="ARBA" id="ARBA00023015"/>
    </source>
</evidence>
<dbReference type="PRINTS" id="PR01590">
    <property type="entry name" value="HTHFIS"/>
</dbReference>
<dbReference type="FunFam" id="3.40.50.300:FF:000006">
    <property type="entry name" value="DNA-binding transcriptional regulator NtrC"/>
    <property type="match status" value="1"/>
</dbReference>
<dbReference type="Pfam" id="PF13433">
    <property type="entry name" value="Peripla_BP_5"/>
    <property type="match status" value="1"/>
</dbReference>
<dbReference type="InterPro" id="IPR028082">
    <property type="entry name" value="Peripla_BP_I"/>
</dbReference>
<evidence type="ECO:0000256" key="1">
    <source>
        <dbReference type="ARBA" id="ARBA00022741"/>
    </source>
</evidence>
<dbReference type="Pfam" id="PF00158">
    <property type="entry name" value="Sigma54_activat"/>
    <property type="match status" value="1"/>
</dbReference>
<dbReference type="InterPro" id="IPR002197">
    <property type="entry name" value="HTH_Fis"/>
</dbReference>
<dbReference type="GO" id="GO:0005524">
    <property type="term" value="F:ATP binding"/>
    <property type="evidence" value="ECO:0007669"/>
    <property type="project" value="UniProtKB-KW"/>
</dbReference>
<dbReference type="InterPro" id="IPR025662">
    <property type="entry name" value="Sigma_54_int_dom_ATP-bd_1"/>
</dbReference>
<keyword evidence="8" id="KW-1185">Reference proteome</keyword>
<dbReference type="Gene3D" id="1.10.8.60">
    <property type="match status" value="1"/>
</dbReference>
<protein>
    <submittedName>
        <fullName evidence="7">Transporter substrate-binding protein</fullName>
    </submittedName>
</protein>
<dbReference type="InterPro" id="IPR025944">
    <property type="entry name" value="Sigma_54_int_dom_CS"/>
</dbReference>
<dbReference type="InterPro" id="IPR027417">
    <property type="entry name" value="P-loop_NTPase"/>
</dbReference>
<dbReference type="GO" id="GO:0006355">
    <property type="term" value="P:regulation of DNA-templated transcription"/>
    <property type="evidence" value="ECO:0007669"/>
    <property type="project" value="InterPro"/>
</dbReference>
<keyword evidence="2" id="KW-0067">ATP-binding</keyword>
<dbReference type="PROSITE" id="PS00675">
    <property type="entry name" value="SIGMA54_INTERACT_1"/>
    <property type="match status" value="1"/>
</dbReference>
<dbReference type="GO" id="GO:0043565">
    <property type="term" value="F:sequence-specific DNA binding"/>
    <property type="evidence" value="ECO:0007669"/>
    <property type="project" value="InterPro"/>
</dbReference>
<dbReference type="InterPro" id="IPR058031">
    <property type="entry name" value="AAA_lid_NorR"/>
</dbReference>
<feature type="domain" description="Sigma-54 factor interaction" evidence="6">
    <location>
        <begin position="628"/>
        <end position="855"/>
    </location>
</feature>
<dbReference type="PROSITE" id="PS50045">
    <property type="entry name" value="SIGMA54_INTERACT_4"/>
    <property type="match status" value="1"/>
</dbReference>
<dbReference type="CDD" id="cd00009">
    <property type="entry name" value="AAA"/>
    <property type="match status" value="1"/>
</dbReference>
<dbReference type="Gene3D" id="3.30.450.40">
    <property type="match status" value="1"/>
</dbReference>
<evidence type="ECO:0000313" key="8">
    <source>
        <dbReference type="Proteomes" id="UP001139179"/>
    </source>
</evidence>
<dbReference type="InterPro" id="IPR009057">
    <property type="entry name" value="Homeodomain-like_sf"/>
</dbReference>
<dbReference type="Gene3D" id="3.40.50.2300">
    <property type="match status" value="2"/>
</dbReference>
<dbReference type="InterPro" id="IPR029016">
    <property type="entry name" value="GAF-like_dom_sf"/>
</dbReference>
<keyword evidence="1" id="KW-0547">Nucleotide-binding</keyword>
<organism evidence="7 8">
    <name type="scientific">Halalkalibacter oceani</name>
    <dbReference type="NCBI Taxonomy" id="1653776"/>
    <lineage>
        <taxon>Bacteria</taxon>
        <taxon>Bacillati</taxon>
        <taxon>Bacillota</taxon>
        <taxon>Bacilli</taxon>
        <taxon>Bacillales</taxon>
        <taxon>Bacillaceae</taxon>
        <taxon>Halalkalibacter</taxon>
    </lineage>
</organism>
<evidence type="ECO:0000256" key="2">
    <source>
        <dbReference type="ARBA" id="ARBA00022840"/>
    </source>
</evidence>
<dbReference type="InterPro" id="IPR002078">
    <property type="entry name" value="Sigma_54_int"/>
</dbReference>
<keyword evidence="4" id="KW-0238">DNA-binding</keyword>
<dbReference type="InterPro" id="IPR003593">
    <property type="entry name" value="AAA+_ATPase"/>
</dbReference>
<dbReference type="SMART" id="SM00382">
    <property type="entry name" value="AAA"/>
    <property type="match status" value="1"/>
</dbReference>
<dbReference type="Proteomes" id="UP001139179">
    <property type="component" value="Unassembled WGS sequence"/>
</dbReference>
<proteinExistence type="predicted"/>
<dbReference type="EMBL" id="JAMBOL010000031">
    <property type="protein sequence ID" value="MCM3716209.1"/>
    <property type="molecule type" value="Genomic_DNA"/>
</dbReference>
<keyword evidence="3" id="KW-0805">Transcription regulation</keyword>
<dbReference type="InterPro" id="IPR025943">
    <property type="entry name" value="Sigma_54_int_dom_ATP-bd_2"/>
</dbReference>
<sequence length="941" mass="106439">MTEDLKVGLLFSLSGALAATEKGQYKAALLAIDEINKHGGVLGKTLTPMFKDTCSDPDVTAKVTEKLLEEDIQLLIGLSTSAGRKSILPLLAKHDCLLFHPAHYEGAEQHPNVIYCGPLPNQLLFHYIPWLMKHIGKSFYLIGSDYHYPKEMNNVARRLISQNGGEIAGASYHALGEKQFEQTIKTISTRKPDVVFSTLVGESAQSFYECCHHLNFPFPIADTIISETDNQLIDPRYIAGHYFCSSYFSSLNQEANVAFKRRFQAAYGTEMISAAMEHAYNSVHIMAEAIQKASSLEIGKIKKHIAGLVCQAPQGKIIVDQKNQHLWLHSHIGQFQKDGTGKILSESAGPVKPSPFPLKGTPEAYRNENVEASLSAHKPVITELKKAASFFPYYVTYFDQQGRLLDLFQPEMKEQFPDDPLDPGVSIWATDFLKHTGMSKAILKKELSFSLGSDHQTLSLNDWITVGIPIFSENELFGALGVFVRDNQEFELELFISLVKALKVVAENSVSLFQQSKESKFLYELLHDVTNDLEEALLVKKQEKIIYTNGLAEQLISEKDKLMLSLYQENFDHISYKRKQLYKDQSNSIYEVYIVPAHDYRYLYIKKLSANKKKQKKSREQPLLLPHIAGSHPKLLEAISLAKTASTNSTNVLLLGESGTGKEIFARAIHNESTRKDKPFVTLHCATLNEPFIASKLFGFGDGPFSGGIPGKFEQANGGTLFLDEIGEMPAELQAIILRVLRQKEISRRGGQQTIPLDVRIIAATNKDLSQEIAYKGTFSSDLYYRLNVFPIELIPLRERKEDIAELVTLFLEEFAERDDQESKTVSSEALHYFMNYSWPGNIRELRNVVELAYELSGTDRELHLKHLSRALSIEHKPPEKYEWTKVKHLEEIRQVNRLKEREDIMEALVRFKGNISKSSKHLGFSRTTLYKKMKEYKLDS</sequence>
<dbReference type="Pfam" id="PF02954">
    <property type="entry name" value="HTH_8"/>
    <property type="match status" value="1"/>
</dbReference>
<accession>A0A9X2IPM6</accession>